<keyword evidence="2" id="KW-1185">Reference proteome</keyword>
<dbReference type="InterPro" id="IPR014913">
    <property type="entry name" value="YppE-like"/>
</dbReference>
<dbReference type="Gene3D" id="1.20.120.440">
    <property type="entry name" value="YppE-like"/>
    <property type="match status" value="1"/>
</dbReference>
<evidence type="ECO:0000313" key="2">
    <source>
        <dbReference type="Proteomes" id="UP001596410"/>
    </source>
</evidence>
<reference evidence="2" key="1">
    <citation type="journal article" date="2019" name="Int. J. Syst. Evol. Microbiol.">
        <title>The Global Catalogue of Microorganisms (GCM) 10K type strain sequencing project: providing services to taxonomists for standard genome sequencing and annotation.</title>
        <authorList>
            <consortium name="The Broad Institute Genomics Platform"/>
            <consortium name="The Broad Institute Genome Sequencing Center for Infectious Disease"/>
            <person name="Wu L."/>
            <person name="Ma J."/>
        </authorList>
    </citation>
    <scope>NUCLEOTIDE SEQUENCE [LARGE SCALE GENOMIC DNA]</scope>
    <source>
        <strain evidence="2">CGMCC 4.1621</strain>
    </source>
</reference>
<dbReference type="Proteomes" id="UP001596410">
    <property type="component" value="Unassembled WGS sequence"/>
</dbReference>
<dbReference type="Pfam" id="PF08807">
    <property type="entry name" value="DUF1798"/>
    <property type="match status" value="1"/>
</dbReference>
<dbReference type="InterPro" id="IPR023351">
    <property type="entry name" value="YppE-like_sf"/>
</dbReference>
<proteinExistence type="predicted"/>
<accession>A0ABW2EHP3</accession>
<organism evidence="1 2">
    <name type="scientific">Halobacillus seohaensis</name>
    <dbReference type="NCBI Taxonomy" id="447421"/>
    <lineage>
        <taxon>Bacteria</taxon>
        <taxon>Bacillati</taxon>
        <taxon>Bacillota</taxon>
        <taxon>Bacilli</taxon>
        <taxon>Bacillales</taxon>
        <taxon>Bacillaceae</taxon>
        <taxon>Halobacillus</taxon>
    </lineage>
</organism>
<dbReference type="EMBL" id="JBHSZV010000004">
    <property type="protein sequence ID" value="MFC7060416.1"/>
    <property type="molecule type" value="Genomic_DNA"/>
</dbReference>
<evidence type="ECO:0000313" key="1">
    <source>
        <dbReference type="EMBL" id="MFC7060416.1"/>
    </source>
</evidence>
<protein>
    <submittedName>
        <fullName evidence="1">YppE family protein</fullName>
    </submittedName>
</protein>
<dbReference type="RefSeq" id="WP_204706349.1">
    <property type="nucleotide sequence ID" value="NZ_JBHSZV010000004.1"/>
</dbReference>
<name>A0ABW2EHP3_9BACI</name>
<comment type="caution">
    <text evidence="1">The sequence shown here is derived from an EMBL/GenBank/DDBJ whole genome shotgun (WGS) entry which is preliminary data.</text>
</comment>
<gene>
    <name evidence="1" type="ORF">ACFQIC_00845</name>
</gene>
<dbReference type="SUPFAM" id="SSF140415">
    <property type="entry name" value="YppE-like"/>
    <property type="match status" value="1"/>
</dbReference>
<sequence length="121" mass="14584">MVVRKLTIEMKELIDQLHQKFLTTEGPIDKKDFEFFNRVKEETRPMFDLTNQWLSEAEEFVKARGVNVHPNQVQSTFENLEMLILHSYYLDVEKKRFKELHQSSHYVLDMILDDVNKREHS</sequence>